<protein>
    <submittedName>
        <fullName evidence="1">Uncharacterized protein</fullName>
    </submittedName>
</protein>
<evidence type="ECO:0000313" key="1">
    <source>
        <dbReference type="EMBL" id="MBB4839720.1"/>
    </source>
</evidence>
<keyword evidence="2" id="KW-1185">Reference proteome</keyword>
<comment type="caution">
    <text evidence="1">The sequence shown here is derived from an EMBL/GenBank/DDBJ whole genome shotgun (WGS) entry which is preliminary data.</text>
</comment>
<gene>
    <name evidence="1" type="ORF">HNP52_002789</name>
</gene>
<organism evidence="1 2">
    <name type="scientific">Sphingomonas kyeonggiensis</name>
    <dbReference type="NCBI Taxonomy" id="1268553"/>
    <lineage>
        <taxon>Bacteria</taxon>
        <taxon>Pseudomonadati</taxon>
        <taxon>Pseudomonadota</taxon>
        <taxon>Alphaproteobacteria</taxon>
        <taxon>Sphingomonadales</taxon>
        <taxon>Sphingomonadaceae</taxon>
        <taxon>Sphingomonas</taxon>
    </lineage>
</organism>
<dbReference type="Proteomes" id="UP000575241">
    <property type="component" value="Unassembled WGS sequence"/>
</dbReference>
<proteinExistence type="predicted"/>
<accession>A0A7W7NRX3</accession>
<dbReference type="EMBL" id="JACHLN010000002">
    <property type="protein sequence ID" value="MBB4839720.1"/>
    <property type="molecule type" value="Genomic_DNA"/>
</dbReference>
<dbReference type="AlphaFoldDB" id="A0A7W7NRX3"/>
<name>A0A7W7NRX3_9SPHN</name>
<evidence type="ECO:0000313" key="2">
    <source>
        <dbReference type="Proteomes" id="UP000575241"/>
    </source>
</evidence>
<reference evidence="1 2" key="1">
    <citation type="submission" date="2020-08" db="EMBL/GenBank/DDBJ databases">
        <title>Functional genomics of gut bacteria from endangered species of beetles.</title>
        <authorList>
            <person name="Carlos-Shanley C."/>
        </authorList>
    </citation>
    <scope>NUCLEOTIDE SEQUENCE [LARGE SCALE GENOMIC DNA]</scope>
    <source>
        <strain evidence="1 2">S00224</strain>
    </source>
</reference>
<sequence>MALGSGWRKAQKGRQADDALCNKRLYLNDFSLDRLTFLTPKWPNIPSACEFCRHNRSGVNGFSVNIQPESVAAKFLDVGLETRNNYQRAVYA</sequence>